<evidence type="ECO:0000313" key="2">
    <source>
        <dbReference type="Proteomes" id="UP000031843"/>
    </source>
</evidence>
<gene>
    <name evidence="1" type="ORF">RR42_m1947</name>
</gene>
<protein>
    <submittedName>
        <fullName evidence="1">Uncharacterized protein</fullName>
    </submittedName>
</protein>
<reference evidence="1 2" key="1">
    <citation type="journal article" date="2015" name="Genome Announc.">
        <title>Complete Genome Sequence of Cupriavidus basilensis 4G11, Isolated from the Oak Ridge Field Research Center Site.</title>
        <authorList>
            <person name="Ray J."/>
            <person name="Waters R.J."/>
            <person name="Skerker J.M."/>
            <person name="Kuehl J.V."/>
            <person name="Price M.N."/>
            <person name="Huang J."/>
            <person name="Chakraborty R."/>
            <person name="Arkin A.P."/>
            <person name="Deutschbauer A."/>
        </authorList>
    </citation>
    <scope>NUCLEOTIDE SEQUENCE [LARGE SCALE GENOMIC DNA]</scope>
    <source>
        <strain evidence="1">4G11</strain>
    </source>
</reference>
<keyword evidence="2" id="KW-1185">Reference proteome</keyword>
<dbReference type="KEGG" id="cbw:RR42_m1947"/>
<proteinExistence type="predicted"/>
<dbReference type="EMBL" id="CP010536">
    <property type="protein sequence ID" value="AJG19342.1"/>
    <property type="molecule type" value="Genomic_DNA"/>
</dbReference>
<name>A0A0C4Y2H1_9BURK</name>
<dbReference type="Proteomes" id="UP000031843">
    <property type="component" value="Chromosome main"/>
</dbReference>
<organism evidence="1 2">
    <name type="scientific">Cupriavidus basilensis</name>
    <dbReference type="NCBI Taxonomy" id="68895"/>
    <lineage>
        <taxon>Bacteria</taxon>
        <taxon>Pseudomonadati</taxon>
        <taxon>Pseudomonadota</taxon>
        <taxon>Betaproteobacteria</taxon>
        <taxon>Burkholderiales</taxon>
        <taxon>Burkholderiaceae</taxon>
        <taxon>Cupriavidus</taxon>
    </lineage>
</organism>
<dbReference type="AlphaFoldDB" id="A0A0C4Y2H1"/>
<evidence type="ECO:0000313" key="1">
    <source>
        <dbReference type="EMBL" id="AJG19342.1"/>
    </source>
</evidence>
<accession>A0A0C4Y2H1</accession>
<sequence length="40" mass="4172">MIAAATHRHAAKANFADFADFAGVAGFRGAGKKKPRLSRG</sequence>